<protein>
    <submittedName>
        <fullName evidence="1">Uncharacterized protein</fullName>
    </submittedName>
</protein>
<dbReference type="GO" id="GO:0048367">
    <property type="term" value="P:shoot system development"/>
    <property type="evidence" value="ECO:0007669"/>
    <property type="project" value="InterPro"/>
</dbReference>
<sequence length="101" mass="11281">MHTSCNSLPSAAPHPLVSQVQDHFQRLKDSEAATTYFSSSSISQKLNGLQDLHDFADKLLQVPNIQQDLTLECSDKWIHGLLEGPQRLLDIFGTAQDCFLQ</sequence>
<evidence type="ECO:0000313" key="1">
    <source>
        <dbReference type="EMBL" id="KAE9593341.1"/>
    </source>
</evidence>
<dbReference type="GO" id="GO:0048364">
    <property type="term" value="P:root development"/>
    <property type="evidence" value="ECO:0007669"/>
    <property type="project" value="InterPro"/>
</dbReference>
<name>A0A6A4NW81_LUPAL</name>
<dbReference type="PANTHER" id="PTHR33070">
    <property type="entry name" value="OS06G0725500 PROTEIN"/>
    <property type="match status" value="1"/>
</dbReference>
<gene>
    <name evidence="1" type="ORF">Lalb_Chr19g0138741</name>
</gene>
<reference evidence="2" key="1">
    <citation type="journal article" date="2020" name="Nat. Commun.">
        <title>Genome sequence of the cluster root forming white lupin.</title>
        <authorList>
            <person name="Hufnagel B."/>
            <person name="Marques A."/>
            <person name="Soriano A."/>
            <person name="Marques L."/>
            <person name="Divol F."/>
            <person name="Doumas P."/>
            <person name="Sallet E."/>
            <person name="Mancinotti D."/>
            <person name="Carrere S."/>
            <person name="Marande W."/>
            <person name="Arribat S."/>
            <person name="Keller J."/>
            <person name="Huneau C."/>
            <person name="Blein T."/>
            <person name="Aime D."/>
            <person name="Laguerre M."/>
            <person name="Taylor J."/>
            <person name="Schubert V."/>
            <person name="Nelson M."/>
            <person name="Geu-Flores F."/>
            <person name="Crespi M."/>
            <person name="Gallardo-Guerrero K."/>
            <person name="Delaux P.-M."/>
            <person name="Salse J."/>
            <person name="Berges H."/>
            <person name="Guyot R."/>
            <person name="Gouzy J."/>
            <person name="Peret B."/>
        </authorList>
    </citation>
    <scope>NUCLEOTIDE SEQUENCE [LARGE SCALE GENOMIC DNA]</scope>
    <source>
        <strain evidence="2">cv. Amiga</strain>
    </source>
</reference>
<dbReference type="InterPro" id="IPR004320">
    <property type="entry name" value="BPS1_pln"/>
</dbReference>
<comment type="caution">
    <text evidence="1">The sequence shown here is derived from an EMBL/GenBank/DDBJ whole genome shotgun (WGS) entry which is preliminary data.</text>
</comment>
<dbReference type="Pfam" id="PF03087">
    <property type="entry name" value="BPS1"/>
    <property type="match status" value="1"/>
</dbReference>
<dbReference type="OrthoDB" id="1701699at2759"/>
<proteinExistence type="predicted"/>
<dbReference type="PANTHER" id="PTHR33070:SF129">
    <property type="entry name" value="DUF241 DOMAIN PROTEIN"/>
    <property type="match status" value="1"/>
</dbReference>
<evidence type="ECO:0000313" key="2">
    <source>
        <dbReference type="Proteomes" id="UP000447434"/>
    </source>
</evidence>
<keyword evidence="2" id="KW-1185">Reference proteome</keyword>
<accession>A0A6A4NW81</accession>
<organism evidence="1 2">
    <name type="scientific">Lupinus albus</name>
    <name type="common">White lupine</name>
    <name type="synonym">Lupinus termis</name>
    <dbReference type="NCBI Taxonomy" id="3870"/>
    <lineage>
        <taxon>Eukaryota</taxon>
        <taxon>Viridiplantae</taxon>
        <taxon>Streptophyta</taxon>
        <taxon>Embryophyta</taxon>
        <taxon>Tracheophyta</taxon>
        <taxon>Spermatophyta</taxon>
        <taxon>Magnoliopsida</taxon>
        <taxon>eudicotyledons</taxon>
        <taxon>Gunneridae</taxon>
        <taxon>Pentapetalae</taxon>
        <taxon>rosids</taxon>
        <taxon>fabids</taxon>
        <taxon>Fabales</taxon>
        <taxon>Fabaceae</taxon>
        <taxon>Papilionoideae</taxon>
        <taxon>50 kb inversion clade</taxon>
        <taxon>genistoids sensu lato</taxon>
        <taxon>core genistoids</taxon>
        <taxon>Genisteae</taxon>
        <taxon>Lupinus</taxon>
    </lineage>
</organism>
<dbReference type="Proteomes" id="UP000447434">
    <property type="component" value="Chromosome 19"/>
</dbReference>
<dbReference type="AlphaFoldDB" id="A0A6A4NW81"/>
<dbReference type="EMBL" id="WOCE01000019">
    <property type="protein sequence ID" value="KAE9593341.1"/>
    <property type="molecule type" value="Genomic_DNA"/>
</dbReference>